<sequence length="83" mass="8970">MIVVDLMWIQDVGGVNNIQSGKIKKKTANAKQNLRVKQEHVDAHELATSADVSGLPELDGGRGATGLEIREGNQNVSHSTVFF</sequence>
<name>A0A8S9GI58_BRACR</name>
<organism evidence="1">
    <name type="scientific">Brassica cretica</name>
    <name type="common">Mustard</name>
    <dbReference type="NCBI Taxonomy" id="69181"/>
    <lineage>
        <taxon>Eukaryota</taxon>
        <taxon>Viridiplantae</taxon>
        <taxon>Streptophyta</taxon>
        <taxon>Embryophyta</taxon>
        <taxon>Tracheophyta</taxon>
        <taxon>Spermatophyta</taxon>
        <taxon>Magnoliopsida</taxon>
        <taxon>eudicotyledons</taxon>
        <taxon>Gunneridae</taxon>
        <taxon>Pentapetalae</taxon>
        <taxon>rosids</taxon>
        <taxon>malvids</taxon>
        <taxon>Brassicales</taxon>
        <taxon>Brassicaceae</taxon>
        <taxon>Brassiceae</taxon>
        <taxon>Brassica</taxon>
    </lineage>
</organism>
<evidence type="ECO:0000313" key="1">
    <source>
        <dbReference type="EMBL" id="KAF2545199.1"/>
    </source>
</evidence>
<accession>A0A8S9GI58</accession>
<reference evidence="1" key="1">
    <citation type="submission" date="2019-12" db="EMBL/GenBank/DDBJ databases">
        <title>Genome sequencing and annotation of Brassica cretica.</title>
        <authorList>
            <person name="Studholme D.J."/>
            <person name="Sarris P.F."/>
        </authorList>
    </citation>
    <scope>NUCLEOTIDE SEQUENCE</scope>
    <source>
        <strain evidence="1">PFS-102/07</strain>
        <tissue evidence="1">Leaf</tissue>
    </source>
</reference>
<dbReference type="AlphaFoldDB" id="A0A8S9GI58"/>
<gene>
    <name evidence="1" type="ORF">F2Q70_00022850</name>
</gene>
<dbReference type="EMBL" id="QGKY02001925">
    <property type="protein sequence ID" value="KAF2545199.1"/>
    <property type="molecule type" value="Genomic_DNA"/>
</dbReference>
<protein>
    <submittedName>
        <fullName evidence="1">Uncharacterized protein</fullName>
    </submittedName>
</protein>
<comment type="caution">
    <text evidence="1">The sequence shown here is derived from an EMBL/GenBank/DDBJ whole genome shotgun (WGS) entry which is preliminary data.</text>
</comment>
<proteinExistence type="predicted"/>